<dbReference type="PANTHER" id="PTHR10543:SF89">
    <property type="entry name" value="CAROTENOID 9,10(9',10')-CLEAVAGE DIOXYGENASE 1"/>
    <property type="match status" value="1"/>
</dbReference>
<organism evidence="6 7">
    <name type="scientific">Pendulispora rubella</name>
    <dbReference type="NCBI Taxonomy" id="2741070"/>
    <lineage>
        <taxon>Bacteria</taxon>
        <taxon>Pseudomonadati</taxon>
        <taxon>Myxococcota</taxon>
        <taxon>Myxococcia</taxon>
        <taxon>Myxococcales</taxon>
        <taxon>Sorangiineae</taxon>
        <taxon>Pendulisporaceae</taxon>
        <taxon>Pendulispora</taxon>
    </lineage>
</organism>
<comment type="similarity">
    <text evidence="2">Belongs to the carotenoid oxygenase family.</text>
</comment>
<accession>A0ABZ2L7Q6</accession>
<dbReference type="Pfam" id="PF03055">
    <property type="entry name" value="RPE65"/>
    <property type="match status" value="1"/>
</dbReference>
<comment type="cofactor">
    <cofactor evidence="1">
        <name>Fe(2+)</name>
        <dbReference type="ChEBI" id="CHEBI:29033"/>
    </cofactor>
</comment>
<proteinExistence type="inferred from homology"/>
<dbReference type="EMBL" id="CP089983">
    <property type="protein sequence ID" value="WXB06968.1"/>
    <property type="molecule type" value="Genomic_DNA"/>
</dbReference>
<dbReference type="InterPro" id="IPR004294">
    <property type="entry name" value="Carotenoid_Oase"/>
</dbReference>
<name>A0ABZ2L7Q6_9BACT</name>
<keyword evidence="7" id="KW-1185">Reference proteome</keyword>
<evidence type="ECO:0000256" key="2">
    <source>
        <dbReference type="ARBA" id="ARBA00006787"/>
    </source>
</evidence>
<reference evidence="6" key="1">
    <citation type="submission" date="2021-12" db="EMBL/GenBank/DDBJ databases">
        <title>Discovery of the Pendulisporaceae a myxobacterial family with distinct sporulation behavior and unique specialized metabolism.</title>
        <authorList>
            <person name="Garcia R."/>
            <person name="Popoff A."/>
            <person name="Bader C.D."/>
            <person name="Loehr J."/>
            <person name="Walesch S."/>
            <person name="Walt C."/>
            <person name="Boldt J."/>
            <person name="Bunk B."/>
            <person name="Haeckl F.J.F.P.J."/>
            <person name="Gunesch A.P."/>
            <person name="Birkelbach J."/>
            <person name="Nuebel U."/>
            <person name="Pietschmann T."/>
            <person name="Bach T."/>
            <person name="Mueller R."/>
        </authorList>
    </citation>
    <scope>NUCLEOTIDE SEQUENCE</scope>
    <source>
        <strain evidence="6">MSr11367</strain>
    </source>
</reference>
<protein>
    <submittedName>
        <fullName evidence="6">Carotenoid oxygenase family protein</fullName>
    </submittedName>
</protein>
<dbReference type="PANTHER" id="PTHR10543">
    <property type="entry name" value="BETA-CAROTENE DIOXYGENASE"/>
    <property type="match status" value="1"/>
</dbReference>
<evidence type="ECO:0000313" key="7">
    <source>
        <dbReference type="Proteomes" id="UP001374803"/>
    </source>
</evidence>
<keyword evidence="5" id="KW-0408">Iron</keyword>
<sequence>MLGGCAVSGNGAGAPRDAGSGAGAPLFLGGLTANLAEEQRYAATLTRTMPRDLRGTLYRNGPGIFKRGAARIATLLDGDGMVIASRFTDAGIEFQNRFVQTPRFAEETAAGTFLYDTWTTSAERSLDWL</sequence>
<evidence type="ECO:0000256" key="4">
    <source>
        <dbReference type="ARBA" id="ARBA00023002"/>
    </source>
</evidence>
<evidence type="ECO:0000313" key="6">
    <source>
        <dbReference type="EMBL" id="WXB06968.1"/>
    </source>
</evidence>
<keyword evidence="3" id="KW-0479">Metal-binding</keyword>
<evidence type="ECO:0000256" key="3">
    <source>
        <dbReference type="ARBA" id="ARBA00022723"/>
    </source>
</evidence>
<dbReference type="Proteomes" id="UP001374803">
    <property type="component" value="Chromosome"/>
</dbReference>
<gene>
    <name evidence="6" type="ORF">LVJ94_06925</name>
</gene>
<evidence type="ECO:0000256" key="1">
    <source>
        <dbReference type="ARBA" id="ARBA00001954"/>
    </source>
</evidence>
<keyword evidence="4" id="KW-0560">Oxidoreductase</keyword>
<dbReference type="RefSeq" id="WP_394836628.1">
    <property type="nucleotide sequence ID" value="NZ_CP089929.1"/>
</dbReference>
<evidence type="ECO:0000256" key="5">
    <source>
        <dbReference type="ARBA" id="ARBA00023004"/>
    </source>
</evidence>